<feature type="compositionally biased region" description="Basic and acidic residues" evidence="2">
    <location>
        <begin position="241"/>
        <end position="252"/>
    </location>
</feature>
<feature type="region of interest" description="Disordered" evidence="2">
    <location>
        <begin position="97"/>
        <end position="145"/>
    </location>
</feature>
<evidence type="ECO:0000313" key="5">
    <source>
        <dbReference type="Proteomes" id="UP000028524"/>
    </source>
</evidence>
<reference evidence="4 5" key="1">
    <citation type="journal article" date="2014" name="BMC Genomics">
        <title>Comparative genome sequencing reveals chemotype-specific gene clusters in the toxigenic black mold Stachybotrys.</title>
        <authorList>
            <person name="Semeiks J."/>
            <person name="Borek D."/>
            <person name="Otwinowski Z."/>
            <person name="Grishin N.V."/>
        </authorList>
    </citation>
    <scope>NUCLEOTIDE SEQUENCE [LARGE SCALE GENOMIC DNA]</scope>
    <source>
        <strain evidence="4 5">IBT 40285</strain>
    </source>
</reference>
<feature type="compositionally biased region" description="Basic and acidic residues" evidence="2">
    <location>
        <begin position="97"/>
        <end position="108"/>
    </location>
</feature>
<keyword evidence="1" id="KW-0175">Coiled coil</keyword>
<gene>
    <name evidence="4" type="ORF">S40285_10519</name>
</gene>
<dbReference type="OrthoDB" id="10331965at2759"/>
<name>A0A084Q8B8_STAC4</name>
<evidence type="ECO:0000256" key="2">
    <source>
        <dbReference type="SAM" id="MobiDB-lite"/>
    </source>
</evidence>
<feature type="region of interest" description="Disordered" evidence="2">
    <location>
        <begin position="187"/>
        <end position="252"/>
    </location>
</feature>
<evidence type="ECO:0000313" key="4">
    <source>
        <dbReference type="EMBL" id="KFA60203.1"/>
    </source>
</evidence>
<feature type="compositionally biased region" description="Basic and acidic residues" evidence="2">
    <location>
        <begin position="131"/>
        <end position="145"/>
    </location>
</feature>
<feature type="signal peptide" evidence="3">
    <location>
        <begin position="1"/>
        <end position="18"/>
    </location>
</feature>
<dbReference type="InParanoid" id="A0A084Q8B8"/>
<keyword evidence="5" id="KW-1185">Reference proteome</keyword>
<feature type="chain" id="PRO_5001779173" evidence="3">
    <location>
        <begin position="19"/>
        <end position="412"/>
    </location>
</feature>
<feature type="compositionally biased region" description="Acidic residues" evidence="2">
    <location>
        <begin position="214"/>
        <end position="240"/>
    </location>
</feature>
<accession>A0A084Q8B8</accession>
<evidence type="ECO:0000256" key="3">
    <source>
        <dbReference type="SAM" id="SignalP"/>
    </source>
</evidence>
<feature type="compositionally biased region" description="Basic and acidic residues" evidence="2">
    <location>
        <begin position="191"/>
        <end position="213"/>
    </location>
</feature>
<feature type="coiled-coil region" evidence="1">
    <location>
        <begin position="146"/>
        <end position="173"/>
    </location>
</feature>
<dbReference type="EMBL" id="KL660944">
    <property type="protein sequence ID" value="KFA60203.1"/>
    <property type="molecule type" value="Genomic_DNA"/>
</dbReference>
<organism evidence="4 5">
    <name type="scientific">Stachybotrys chlorohalonatus (strain IBT 40285)</name>
    <dbReference type="NCBI Taxonomy" id="1283841"/>
    <lineage>
        <taxon>Eukaryota</taxon>
        <taxon>Fungi</taxon>
        <taxon>Dikarya</taxon>
        <taxon>Ascomycota</taxon>
        <taxon>Pezizomycotina</taxon>
        <taxon>Sordariomycetes</taxon>
        <taxon>Hypocreomycetidae</taxon>
        <taxon>Hypocreales</taxon>
        <taxon>Stachybotryaceae</taxon>
        <taxon>Stachybotrys</taxon>
    </lineage>
</organism>
<proteinExistence type="predicted"/>
<dbReference type="HOGENOM" id="CLU_667611_0_0_1"/>
<keyword evidence="3" id="KW-0732">Signal</keyword>
<dbReference type="Proteomes" id="UP000028524">
    <property type="component" value="Unassembled WGS sequence"/>
</dbReference>
<protein>
    <submittedName>
        <fullName evidence="4">Uncharacterized protein</fullName>
    </submittedName>
</protein>
<dbReference type="AlphaFoldDB" id="A0A084Q8B8"/>
<sequence length="412" mass="48113">MQLTSLIFYMTLASHTAALPVFNPLLVEDRHDLRGFVSQEYAVPAQRRPHRPGKDLSREWNLEREEDLEYPELIEAVKNLEHGQDRNNQGEWYDEEAQTKDYNSKPSEHSSFPTQPMAVDVPEYEPAPDAQEDHREDQAEWKDHSVDEQIKQADNQGDQLAEYEDALEDHEFDDYEFEDEVDAIQGQLHGEVNDKDDGAKEDREDIGEENKEDYGDEEDEEDNDADIYDEQGNQEEDNEKETDQKKRPFDLSEEKSLIPPYTYLYQKQRNIFQDLIRKIVQGLIAIKGLSPELSYEFDDAIQSWERFQNYSPDWQNLKERDYVRALGSLRAALQGLQDKKRDIRLIQPVITNLLQDNLNLVGFLNDVNDREELPKYLLELPGNVIGAFIHFLDIDVTDPKETEARTPTQEYN</sequence>
<evidence type="ECO:0000256" key="1">
    <source>
        <dbReference type="SAM" id="Coils"/>
    </source>
</evidence>